<accession>A0AA36DK82</accession>
<protein>
    <submittedName>
        <fullName evidence="1">Uncharacterized protein</fullName>
    </submittedName>
</protein>
<organism evidence="1 2">
    <name type="scientific">Cylicocyclus nassatus</name>
    <name type="common">Nematode worm</name>
    <dbReference type="NCBI Taxonomy" id="53992"/>
    <lineage>
        <taxon>Eukaryota</taxon>
        <taxon>Metazoa</taxon>
        <taxon>Ecdysozoa</taxon>
        <taxon>Nematoda</taxon>
        <taxon>Chromadorea</taxon>
        <taxon>Rhabditida</taxon>
        <taxon>Rhabditina</taxon>
        <taxon>Rhabditomorpha</taxon>
        <taxon>Strongyloidea</taxon>
        <taxon>Strongylidae</taxon>
        <taxon>Cylicocyclus</taxon>
    </lineage>
</organism>
<sequence length="153" mass="17120">MKISDSVMALIGDFAAMKRTPDYVPSAASVKPELENKRKPSIPKVETERRHSLLISVGTQEVPKLNHRVRSESVCGCPPNIEAKLYNKANRRLSAPCISTAAESNILRKKLQKLKEEKTLDSDTTTLKEEDEDEIRAELAQRRISTGSAVYRV</sequence>
<keyword evidence="2" id="KW-1185">Reference proteome</keyword>
<dbReference type="EMBL" id="CATQJL010000001">
    <property type="protein sequence ID" value="CAJ0588089.1"/>
    <property type="molecule type" value="Genomic_DNA"/>
</dbReference>
<proteinExistence type="predicted"/>
<name>A0AA36DK82_CYLNA</name>
<gene>
    <name evidence="1" type="ORF">CYNAS_LOCUS72</name>
</gene>
<evidence type="ECO:0000313" key="2">
    <source>
        <dbReference type="Proteomes" id="UP001176961"/>
    </source>
</evidence>
<dbReference type="AlphaFoldDB" id="A0AA36DK82"/>
<dbReference type="PANTHER" id="PTHR37440">
    <property type="entry name" value="PROTEIN CBG17852-RELATED"/>
    <property type="match status" value="1"/>
</dbReference>
<dbReference type="Proteomes" id="UP001176961">
    <property type="component" value="Unassembled WGS sequence"/>
</dbReference>
<comment type="caution">
    <text evidence="1">The sequence shown here is derived from an EMBL/GenBank/DDBJ whole genome shotgun (WGS) entry which is preliminary data.</text>
</comment>
<dbReference type="PANTHER" id="PTHR37440:SF5">
    <property type="entry name" value="PROTEIN CBG17853"/>
    <property type="match status" value="1"/>
</dbReference>
<evidence type="ECO:0000313" key="1">
    <source>
        <dbReference type="EMBL" id="CAJ0588089.1"/>
    </source>
</evidence>
<reference evidence="1" key="1">
    <citation type="submission" date="2023-07" db="EMBL/GenBank/DDBJ databases">
        <authorList>
            <consortium name="CYATHOMIX"/>
        </authorList>
    </citation>
    <scope>NUCLEOTIDE SEQUENCE</scope>
    <source>
        <strain evidence="1">N/A</strain>
    </source>
</reference>